<dbReference type="GO" id="GO:0000055">
    <property type="term" value="P:ribosomal large subunit export from nucleus"/>
    <property type="evidence" value="ECO:0007669"/>
    <property type="project" value="InterPro"/>
</dbReference>
<dbReference type="InParanoid" id="A0A165G3L3"/>
<accession>A0A165G3L3</accession>
<evidence type="ECO:0000256" key="1">
    <source>
        <dbReference type="ARBA" id="ARBA00004567"/>
    </source>
</evidence>
<dbReference type="GO" id="GO:0017056">
    <property type="term" value="F:structural constituent of nuclear pore"/>
    <property type="evidence" value="ECO:0007669"/>
    <property type="project" value="InterPro"/>
</dbReference>
<keyword evidence="3" id="KW-0509">mRNA transport</keyword>
<keyword evidence="6" id="KW-0906">Nuclear pore complex</keyword>
<keyword evidence="4" id="KW-0653">Protein transport</keyword>
<dbReference type="EMBL" id="KV407460">
    <property type="protein sequence ID" value="KZF21699.1"/>
    <property type="molecule type" value="Genomic_DNA"/>
</dbReference>
<evidence type="ECO:0000256" key="5">
    <source>
        <dbReference type="ARBA" id="ARBA00023010"/>
    </source>
</evidence>
<evidence type="ECO:0000256" key="7">
    <source>
        <dbReference type="ARBA" id="ARBA00023242"/>
    </source>
</evidence>
<dbReference type="GO" id="GO:0000056">
    <property type="term" value="P:ribosomal small subunit export from nucleus"/>
    <property type="evidence" value="ECO:0007669"/>
    <property type="project" value="InterPro"/>
</dbReference>
<dbReference type="GO" id="GO:0005643">
    <property type="term" value="C:nuclear pore"/>
    <property type="evidence" value="ECO:0007669"/>
    <property type="project" value="UniProtKB-SubCell"/>
</dbReference>
<evidence type="ECO:0000256" key="3">
    <source>
        <dbReference type="ARBA" id="ARBA00022816"/>
    </source>
</evidence>
<evidence type="ECO:0000256" key="8">
    <source>
        <dbReference type="SAM" id="MobiDB-lite"/>
    </source>
</evidence>
<dbReference type="GO" id="GO:0006406">
    <property type="term" value="P:mRNA export from nucleus"/>
    <property type="evidence" value="ECO:0007669"/>
    <property type="project" value="TreeGrafter"/>
</dbReference>
<keyword evidence="10" id="KW-1185">Reference proteome</keyword>
<dbReference type="RefSeq" id="XP_018187254.1">
    <property type="nucleotide sequence ID" value="XM_018334369.1"/>
</dbReference>
<name>A0A165G3L3_XYLHT</name>
<dbReference type="PANTHER" id="PTHR13257">
    <property type="entry name" value="NUCLEOPORIN NUP84-RELATED"/>
    <property type="match status" value="1"/>
</dbReference>
<evidence type="ECO:0000256" key="6">
    <source>
        <dbReference type="ARBA" id="ARBA00023132"/>
    </source>
</evidence>
<feature type="compositionally biased region" description="Polar residues" evidence="8">
    <location>
        <begin position="869"/>
        <end position="878"/>
    </location>
</feature>
<proteinExistence type="predicted"/>
<dbReference type="AlphaFoldDB" id="A0A165G3L3"/>
<feature type="compositionally biased region" description="Acidic residues" evidence="8">
    <location>
        <begin position="741"/>
        <end position="759"/>
    </location>
</feature>
<evidence type="ECO:0008006" key="11">
    <source>
        <dbReference type="Google" id="ProtNLM"/>
    </source>
</evidence>
<dbReference type="InterPro" id="IPR037700">
    <property type="entry name" value="NUP88/NUP82"/>
</dbReference>
<comment type="subcellular location">
    <subcellularLocation>
        <location evidence="1">Nucleus</location>
        <location evidence="1">Nuclear pore complex</location>
    </subcellularLocation>
</comment>
<dbReference type="GeneID" id="28899506"/>
<feature type="compositionally biased region" description="Low complexity" evidence="8">
    <location>
        <begin position="32"/>
        <end position="43"/>
    </location>
</feature>
<organism evidence="9 10">
    <name type="scientific">Xylona heveae (strain CBS 132557 / TC161)</name>
    <dbReference type="NCBI Taxonomy" id="1328760"/>
    <lineage>
        <taxon>Eukaryota</taxon>
        <taxon>Fungi</taxon>
        <taxon>Dikarya</taxon>
        <taxon>Ascomycota</taxon>
        <taxon>Pezizomycotina</taxon>
        <taxon>Xylonomycetes</taxon>
        <taxon>Xylonales</taxon>
        <taxon>Xylonaceae</taxon>
        <taxon>Xylona</taxon>
    </lineage>
</organism>
<dbReference type="Proteomes" id="UP000076632">
    <property type="component" value="Unassembled WGS sequence"/>
</dbReference>
<dbReference type="OrthoDB" id="341482at2759"/>
<dbReference type="OMA" id="WHPLGVH"/>
<gene>
    <name evidence="9" type="ORF">L228DRAFT_261841</name>
</gene>
<feature type="region of interest" description="Disordered" evidence="8">
    <location>
        <begin position="24"/>
        <end position="54"/>
    </location>
</feature>
<keyword evidence="2" id="KW-0813">Transport</keyword>
<evidence type="ECO:0000256" key="4">
    <source>
        <dbReference type="ARBA" id="ARBA00022927"/>
    </source>
</evidence>
<feature type="region of interest" description="Disordered" evidence="8">
    <location>
        <begin position="741"/>
        <end position="762"/>
    </location>
</feature>
<sequence length="921" mass="102267">MPRILSYTPSWLLRPSPGFDVFAGSPKRDILPSKTPSQSSPSKDAPSKDGYLGPARNLAHRGTEVFVVVDNQIRWAGLSLLKVNWKEQEERKEFRKLGGSRDISSPDEEASDASDIGSYRVLKVPVTEKIRQLVPSPQGDYLAILTSHTVHIAILPDSSHLGQPDSGPIRLKTHTLGPTAHVLSQSPVVSALWHPLGVAGSTLVTVTAEAVVRVWELNRDNRWSFDSPTLAVDLKKLANATTAEADTAPSTLGSNKGFSPDSFEMEVASACFGGTGLDEEHGWASMTLWVAMREGDVYALCPLLPSKWQSTSTLIPSLSTSVMTKAASQQSEQEVSELDRVDCEYQFRWFSDIDNQEPLLVPGRSEFVPPLTVYSRPSHPGPVPRLQGPFQIEAMPEDEGPEEVDELLTDICVAGAKVDVDELMIGEEWESQLGDFADGGLSAGIVCTLANTGRVRILLDLNGVEASWLPHGKSLGYLEQMDSLPSLLHFDSLNVMKPSDIRESTWPLFTADTRSRYSFFITHGNGISYMSLTTWVEALEAELANSTETGATFRLERLAESFKTLSENVMHFSREQDPVSGKQSPDLFKCIVLQDSDLGYFLLTLAGERPQALTFDVPDLETLLHDDDGAIENFEPSSKPIIQSQPRPAYQPPEYLWLQSAMPKFLDEHVHDRHRRALKEEIRLSTATLDLMTQAHRVLSRETYQLGLAAADLFRRCERLREDFRDQIRRANEVANRIEEVTGEDADAYDNNEGEEEEQSLTADAKVEKRLAAARARQDELLARHEALRRKVAKLGGRELSDKEQAWGREIQRLKSSVLGPSEANGSRPAERSPRSRAGALWKRYEEVKNLADDLVSEAKELGEPAPAQDNSQSQPENINYRVPSDVRKAKMAQVMNLLERETALVEATRSRLERLSGLGS</sequence>
<evidence type="ECO:0000313" key="9">
    <source>
        <dbReference type="EMBL" id="KZF21699.1"/>
    </source>
</evidence>
<keyword evidence="5" id="KW-0811">Translocation</keyword>
<keyword evidence="7" id="KW-0539">Nucleus</keyword>
<feature type="region of interest" description="Disordered" evidence="8">
    <location>
        <begin position="856"/>
        <end position="882"/>
    </location>
</feature>
<reference evidence="9 10" key="1">
    <citation type="journal article" date="2016" name="Fungal Biol.">
        <title>The genome of Xylona heveae provides a window into fungal endophytism.</title>
        <authorList>
            <person name="Gazis R."/>
            <person name="Kuo A."/>
            <person name="Riley R."/>
            <person name="LaButti K."/>
            <person name="Lipzen A."/>
            <person name="Lin J."/>
            <person name="Amirebrahimi M."/>
            <person name="Hesse C.N."/>
            <person name="Spatafora J.W."/>
            <person name="Henrissat B."/>
            <person name="Hainaut M."/>
            <person name="Grigoriev I.V."/>
            <person name="Hibbett D.S."/>
        </authorList>
    </citation>
    <scope>NUCLEOTIDE SEQUENCE [LARGE SCALE GENOMIC DNA]</scope>
    <source>
        <strain evidence="9 10">TC161</strain>
    </source>
</reference>
<protein>
    <recommendedName>
        <fullName evidence="11">Nuclear pore complex protein An-Nup82</fullName>
    </recommendedName>
</protein>
<dbReference type="GO" id="GO:0006606">
    <property type="term" value="P:protein import into nucleus"/>
    <property type="evidence" value="ECO:0007669"/>
    <property type="project" value="TreeGrafter"/>
</dbReference>
<evidence type="ECO:0000256" key="2">
    <source>
        <dbReference type="ARBA" id="ARBA00022448"/>
    </source>
</evidence>
<dbReference type="PANTHER" id="PTHR13257:SF0">
    <property type="entry name" value="NUCLEAR PORE COMPLEX PROTEIN NUP88"/>
    <property type="match status" value="1"/>
</dbReference>
<evidence type="ECO:0000313" key="10">
    <source>
        <dbReference type="Proteomes" id="UP000076632"/>
    </source>
</evidence>
<dbReference type="STRING" id="1328760.A0A165G3L3"/>
<feature type="region of interest" description="Disordered" evidence="8">
    <location>
        <begin position="818"/>
        <end position="838"/>
    </location>
</feature>